<organism evidence="2 3">
    <name type="scientific">Acanthoscelides obtectus</name>
    <name type="common">Bean weevil</name>
    <name type="synonym">Bruchus obtectus</name>
    <dbReference type="NCBI Taxonomy" id="200917"/>
    <lineage>
        <taxon>Eukaryota</taxon>
        <taxon>Metazoa</taxon>
        <taxon>Ecdysozoa</taxon>
        <taxon>Arthropoda</taxon>
        <taxon>Hexapoda</taxon>
        <taxon>Insecta</taxon>
        <taxon>Pterygota</taxon>
        <taxon>Neoptera</taxon>
        <taxon>Endopterygota</taxon>
        <taxon>Coleoptera</taxon>
        <taxon>Polyphaga</taxon>
        <taxon>Cucujiformia</taxon>
        <taxon>Chrysomeloidea</taxon>
        <taxon>Chrysomelidae</taxon>
        <taxon>Bruchinae</taxon>
        <taxon>Bruchini</taxon>
        <taxon>Acanthoscelides</taxon>
    </lineage>
</organism>
<dbReference type="AlphaFoldDB" id="A0A9P0JXJ6"/>
<dbReference type="InterPro" id="IPR005818">
    <property type="entry name" value="Histone_H1/H5_H15"/>
</dbReference>
<dbReference type="GO" id="GO:0003677">
    <property type="term" value="F:DNA binding"/>
    <property type="evidence" value="ECO:0007669"/>
    <property type="project" value="InterPro"/>
</dbReference>
<dbReference type="Proteomes" id="UP001152888">
    <property type="component" value="Unassembled WGS sequence"/>
</dbReference>
<keyword evidence="3" id="KW-1185">Reference proteome</keyword>
<evidence type="ECO:0000259" key="1">
    <source>
        <dbReference type="Pfam" id="PF00538"/>
    </source>
</evidence>
<feature type="domain" description="H15" evidence="1">
    <location>
        <begin position="13"/>
        <end position="71"/>
    </location>
</feature>
<evidence type="ECO:0000313" key="2">
    <source>
        <dbReference type="EMBL" id="CAH1963023.1"/>
    </source>
</evidence>
<comment type="caution">
    <text evidence="2">The sequence shown here is derived from an EMBL/GenBank/DDBJ whole genome shotgun (WGS) entry which is preliminary data.</text>
</comment>
<accession>A0A9P0JXJ6</accession>
<dbReference type="OrthoDB" id="6764083at2759"/>
<proteinExistence type="predicted"/>
<dbReference type="GO" id="GO:0000786">
    <property type="term" value="C:nucleosome"/>
    <property type="evidence" value="ECO:0007669"/>
    <property type="project" value="InterPro"/>
</dbReference>
<sequence length="119" mass="13423">MSSNSVTRLRRRVAKVVLATLKKIGGTKGLSFKKIYESIRDEYPNTPRDLVNINNTLQKAIAFGAVAQKKNKKYVLGSVVKELMDKKGSRTPYYVIEGPKRVLRKRKMPAARGKSKSKK</sequence>
<dbReference type="Pfam" id="PF00538">
    <property type="entry name" value="Linker_histone"/>
    <property type="match status" value="1"/>
</dbReference>
<gene>
    <name evidence="2" type="ORF">ACAOBT_LOCUS4965</name>
</gene>
<evidence type="ECO:0000313" key="3">
    <source>
        <dbReference type="Proteomes" id="UP001152888"/>
    </source>
</evidence>
<protein>
    <recommendedName>
        <fullName evidence="1">H15 domain-containing protein</fullName>
    </recommendedName>
</protein>
<dbReference type="GO" id="GO:0006334">
    <property type="term" value="P:nucleosome assembly"/>
    <property type="evidence" value="ECO:0007669"/>
    <property type="project" value="InterPro"/>
</dbReference>
<reference evidence="2" key="1">
    <citation type="submission" date="2022-03" db="EMBL/GenBank/DDBJ databases">
        <authorList>
            <person name="Sayadi A."/>
        </authorList>
    </citation>
    <scope>NUCLEOTIDE SEQUENCE</scope>
</reference>
<dbReference type="EMBL" id="CAKOFQ010006705">
    <property type="protein sequence ID" value="CAH1963023.1"/>
    <property type="molecule type" value="Genomic_DNA"/>
</dbReference>
<name>A0A9P0JXJ6_ACAOB</name>